<evidence type="ECO:0000313" key="2">
    <source>
        <dbReference type="EMBL" id="KKR29113.1"/>
    </source>
</evidence>
<organism evidence="2 3">
    <name type="scientific">Candidatus Woesebacteria bacterium GW2011_GWA1_39_8</name>
    <dbReference type="NCBI Taxonomy" id="1618552"/>
    <lineage>
        <taxon>Bacteria</taxon>
        <taxon>Candidatus Woeseibacteriota</taxon>
    </lineage>
</organism>
<comment type="caution">
    <text evidence="2">The sequence shown here is derived from an EMBL/GenBank/DDBJ whole genome shotgun (WGS) entry which is preliminary data.</text>
</comment>
<evidence type="ECO:0000313" key="3">
    <source>
        <dbReference type="Proteomes" id="UP000034793"/>
    </source>
</evidence>
<dbReference type="EMBL" id="LBXL01000036">
    <property type="protein sequence ID" value="KKR29113.1"/>
    <property type="molecule type" value="Genomic_DNA"/>
</dbReference>
<keyword evidence="1" id="KW-0812">Transmembrane</keyword>
<accession>A0A0G0PMK4</accession>
<evidence type="ECO:0008006" key="4">
    <source>
        <dbReference type="Google" id="ProtNLM"/>
    </source>
</evidence>
<proteinExistence type="predicted"/>
<feature type="transmembrane region" description="Helical" evidence="1">
    <location>
        <begin position="6"/>
        <end position="22"/>
    </location>
</feature>
<evidence type="ECO:0000256" key="1">
    <source>
        <dbReference type="SAM" id="Phobius"/>
    </source>
</evidence>
<reference evidence="2 3" key="1">
    <citation type="journal article" date="2015" name="Nature">
        <title>rRNA introns, odd ribosomes, and small enigmatic genomes across a large radiation of phyla.</title>
        <authorList>
            <person name="Brown C.T."/>
            <person name="Hug L.A."/>
            <person name="Thomas B.C."/>
            <person name="Sharon I."/>
            <person name="Castelle C.J."/>
            <person name="Singh A."/>
            <person name="Wilkins M.J."/>
            <person name="Williams K.H."/>
            <person name="Banfield J.F."/>
        </authorList>
    </citation>
    <scope>NUCLEOTIDE SEQUENCE [LARGE SCALE GENOMIC DNA]</scope>
</reference>
<keyword evidence="1" id="KW-0472">Membrane</keyword>
<feature type="transmembrane region" description="Helical" evidence="1">
    <location>
        <begin position="43"/>
        <end position="63"/>
    </location>
</feature>
<dbReference type="AlphaFoldDB" id="A0A0G0PMK4"/>
<keyword evidence="1" id="KW-1133">Transmembrane helix</keyword>
<feature type="transmembrane region" description="Helical" evidence="1">
    <location>
        <begin position="104"/>
        <end position="126"/>
    </location>
</feature>
<feature type="transmembrane region" description="Helical" evidence="1">
    <location>
        <begin position="69"/>
        <end position="88"/>
    </location>
</feature>
<gene>
    <name evidence="2" type="ORF">UT61_C0036G0004</name>
</gene>
<dbReference type="Proteomes" id="UP000034793">
    <property type="component" value="Unassembled WGS sequence"/>
</dbReference>
<sequence length="128" mass="14805">MTTTFLAQAIGILLFIVGLSLASERKMVMGIFKELFKYRVLTYIWGLITLVISIVMILQHNIWSGTTELAVTILGWYLFLEALVYVFLPQKYLSVFLKWLQKKSIYYSLAAVFLLVGAYFFSYGFIFN</sequence>
<protein>
    <recommendedName>
        <fullName evidence="4">DUF2065 domain-containing protein</fullName>
    </recommendedName>
</protein>
<name>A0A0G0PMK4_9BACT</name>